<sequence>MDVSGLKVAIDDLASGVKAVQRGEGGGDDRWNADELTPSQIQLVEATEKFVNDKERGQLDCTLIRYGISPRPMLSVGWTGHISKPAQIKSRYKHSSGDDVESLVHEAFKPYHKKHFTKQRRGADDLNADEDDVYLDAEGHPEYESDNIGTVTCEGLALDVWEHELFFSGRDWSQHFLMQAGRVPSLSAEQILRRLQELQTVGQDIGLNRPKDYKALLEFTGDFGMIYVDGDSMNYQTNEQTRYLRMLLNRRDLFHDLTDNSSIGTLINSRNSQGPFIWNFLWQIILGHELSWRLLIAGWTSGVTTASTFTPKLLATLIISQQWLNNVRVEKVSKAREQAKKLHREAAARHAHLSPLAPDTTAEECSASGMAALTAGDAVTAERCFSRALARCPFNASYRASRAAAFARLRSFISAESDARMAVEADPLCGEGWAALGSARLELGKWEESVEAFEWAVDLLGKGEGGGGVPEVVREDLTRARRLLLEVEDQRFVELSREEQEKRLAEEEWKLEGCVLRFVSGVHQQQIDGLLFFAETLKWPYLDEVRVFTKDVYEKMVVGTLAIDTYAWDWLYGLSLPGKYFALKISRALVGCTPSLLEMPLNSRFDAGLSLEKVSYWRSRSALGRVLGCLPGVQSICGWVGPCPPVHHGPRSQFIRLQTRRIAPFGEESADVDVDQSLFESDSPEKESIRLTRREPVEEWAKEIQDESLWVVPQAPEQDRSVWAIRGIRLEEQPVENARSLALGFSTPAAGEDPDIPYEAILDFEVNGTSVISFTLKTNPVFVTLPPCYNASNKVHSVHRRELRKYTRNIRTLQELRLAPDFPSGPGDILVINSTGHEAEMAARAWCAERGKSAAIRRSGGPCFVCAYNAVSSKGLTLQVLIWTSSADPEEVKGPCTICKELCLEQTSSQKFRATLEDVERSADRGCSSCKILQRGFTVADKTKPSANTSSLGQAWLSSHLYNQFAEYSFDRNWGSPDAEFRSSNKVINGAEAQGSGLCVTYVYRKHSSDRVDKAFEIDLFVDQETVGTCPWKSLPSSRDISGDTGSKQSFDQAVSWIQDCEKNHRTCRPTGKSVLPDRVLDVSPGKNPSDNQSLTFLYETSREFPEEGQYVCLSHCWGTGKMPIITTSETIEAHKAGIPWSSLPKTFQDAATFTWKLGIRYLWIDSLCIIQGDKDDLAKQLPQMPAIYENAYVTLAATFSSSGGGGCFSKAGPEFQAQRLDVLDRSTGTAHRVSLRRHLLHWPTSGPGYSPSLESDSILLTRAWVLQERLLSARVLHFGRHELLWECRDSVTCECGFLAGLNTDSIDKIRHHRSLAAGAQSRRQHMAKWHGLVSAYSTLKLTQGADKLPALSGLASQLNRAVGDRYVAGLWRSSLIDDMLWETQMLDPLPRPKEWRAPSWSWASVDGTVKYTKMEVMIADQEARPYVHITDIDIVPAKGDVTCMGHLTAASMKVETDFCRAGVVIYARDAESLGATEPTLIAVGGRIFNDKLTENVDSLFLNIRSRVSVDIALPPTTSSVRFEDSMYGQALITFTREVLCMRFARIGDYEYTILLNCVDEPTQRYERIGIAAEKKPEDQAAGLLPWDDASKCFHRTITLV</sequence>
<dbReference type="EMBL" id="KZ613945">
    <property type="protein sequence ID" value="PMD40252.1"/>
    <property type="molecule type" value="Genomic_DNA"/>
</dbReference>
<dbReference type="PANTHER" id="PTHR33112">
    <property type="entry name" value="DOMAIN PROTEIN, PUTATIVE-RELATED"/>
    <property type="match status" value="1"/>
</dbReference>
<dbReference type="PANTHER" id="PTHR33112:SF16">
    <property type="entry name" value="HETEROKARYON INCOMPATIBILITY DOMAIN-CONTAINING PROTEIN"/>
    <property type="match status" value="1"/>
</dbReference>
<reference evidence="2 3" key="1">
    <citation type="submission" date="2016-04" db="EMBL/GenBank/DDBJ databases">
        <title>A degradative enzymes factory behind the ericoid mycorrhizal symbiosis.</title>
        <authorList>
            <consortium name="DOE Joint Genome Institute"/>
            <person name="Martino E."/>
            <person name="Morin E."/>
            <person name="Grelet G."/>
            <person name="Kuo A."/>
            <person name="Kohler A."/>
            <person name="Daghino S."/>
            <person name="Barry K."/>
            <person name="Choi C."/>
            <person name="Cichocki N."/>
            <person name="Clum A."/>
            <person name="Copeland A."/>
            <person name="Hainaut M."/>
            <person name="Haridas S."/>
            <person name="Labutti K."/>
            <person name="Lindquist E."/>
            <person name="Lipzen A."/>
            <person name="Khouja H.-R."/>
            <person name="Murat C."/>
            <person name="Ohm R."/>
            <person name="Olson A."/>
            <person name="Spatafora J."/>
            <person name="Veneault-Fourrey C."/>
            <person name="Henrissat B."/>
            <person name="Grigoriev I."/>
            <person name="Martin F."/>
            <person name="Perotto S."/>
        </authorList>
    </citation>
    <scope>NUCLEOTIDE SEQUENCE [LARGE SCALE GENOMIC DNA]</scope>
    <source>
        <strain evidence="2 3">F</strain>
    </source>
</reference>
<evidence type="ECO:0000313" key="2">
    <source>
        <dbReference type="EMBL" id="PMD40252.1"/>
    </source>
</evidence>
<evidence type="ECO:0000313" key="3">
    <source>
        <dbReference type="Proteomes" id="UP000235786"/>
    </source>
</evidence>
<proteinExistence type="predicted"/>
<organism evidence="2 3">
    <name type="scientific">Hyaloscypha variabilis (strain UAMH 11265 / GT02V1 / F)</name>
    <name type="common">Meliniomyces variabilis</name>
    <dbReference type="NCBI Taxonomy" id="1149755"/>
    <lineage>
        <taxon>Eukaryota</taxon>
        <taxon>Fungi</taxon>
        <taxon>Dikarya</taxon>
        <taxon>Ascomycota</taxon>
        <taxon>Pezizomycotina</taxon>
        <taxon>Leotiomycetes</taxon>
        <taxon>Helotiales</taxon>
        <taxon>Hyaloscyphaceae</taxon>
        <taxon>Hyaloscypha</taxon>
        <taxon>Hyaloscypha variabilis</taxon>
    </lineage>
</organism>
<dbReference type="Pfam" id="PF06985">
    <property type="entry name" value="HET"/>
    <property type="match status" value="1"/>
</dbReference>
<name>A0A2J6RP28_HYAVF</name>
<dbReference type="InterPro" id="IPR019734">
    <property type="entry name" value="TPR_rpt"/>
</dbReference>
<dbReference type="Proteomes" id="UP000235786">
    <property type="component" value="Unassembled WGS sequence"/>
</dbReference>
<dbReference type="SUPFAM" id="SSF48452">
    <property type="entry name" value="TPR-like"/>
    <property type="match status" value="1"/>
</dbReference>
<gene>
    <name evidence="2" type="ORF">L207DRAFT_528624</name>
</gene>
<dbReference type="SMART" id="SM00028">
    <property type="entry name" value="TPR"/>
    <property type="match status" value="3"/>
</dbReference>
<dbReference type="STRING" id="1149755.A0A2J6RP28"/>
<accession>A0A2J6RP28</accession>
<dbReference type="Gene3D" id="1.25.40.10">
    <property type="entry name" value="Tetratricopeptide repeat domain"/>
    <property type="match status" value="1"/>
</dbReference>
<dbReference type="OrthoDB" id="3513119at2759"/>
<protein>
    <recommendedName>
        <fullName evidence="1">Heterokaryon incompatibility domain-containing protein</fullName>
    </recommendedName>
</protein>
<evidence type="ECO:0000259" key="1">
    <source>
        <dbReference type="Pfam" id="PF06985"/>
    </source>
</evidence>
<dbReference type="InterPro" id="IPR010730">
    <property type="entry name" value="HET"/>
</dbReference>
<dbReference type="InterPro" id="IPR011990">
    <property type="entry name" value="TPR-like_helical_dom_sf"/>
</dbReference>
<keyword evidence="3" id="KW-1185">Reference proteome</keyword>
<feature type="domain" description="Heterokaryon incompatibility" evidence="1">
    <location>
        <begin position="1111"/>
        <end position="1269"/>
    </location>
</feature>